<evidence type="ECO:0000313" key="4">
    <source>
        <dbReference type="Proteomes" id="UP001142078"/>
    </source>
</evidence>
<dbReference type="InterPro" id="IPR014729">
    <property type="entry name" value="Rossmann-like_a/b/a_fold"/>
</dbReference>
<comment type="subcellular location">
    <subcellularLocation>
        <location evidence="2">Cytoplasm</location>
    </subcellularLocation>
</comment>
<comment type="catalytic activity">
    <reaction evidence="2">
        <text>cytidine(34) in elongator tRNA(Met) + acetate + ATP = N(4)-acetylcytidine(34) in elongator tRNA(Met) + AMP + diphosphate</text>
        <dbReference type="Rhea" id="RHEA:58144"/>
        <dbReference type="Rhea" id="RHEA-COMP:10693"/>
        <dbReference type="Rhea" id="RHEA-COMP:10694"/>
        <dbReference type="ChEBI" id="CHEBI:30089"/>
        <dbReference type="ChEBI" id="CHEBI:30616"/>
        <dbReference type="ChEBI" id="CHEBI:33019"/>
        <dbReference type="ChEBI" id="CHEBI:74900"/>
        <dbReference type="ChEBI" id="CHEBI:82748"/>
        <dbReference type="ChEBI" id="CHEBI:456215"/>
    </reaction>
</comment>
<evidence type="ECO:0000313" key="3">
    <source>
        <dbReference type="EMBL" id="MCR2042590.1"/>
    </source>
</evidence>
<keyword evidence="2" id="KW-0820">tRNA-binding</keyword>
<feature type="binding site" evidence="2">
    <location>
        <position position="102"/>
    </location>
    <ligand>
        <name>ATP</name>
        <dbReference type="ChEBI" id="CHEBI:30616"/>
    </ligand>
</feature>
<keyword evidence="2" id="KW-0067">ATP-binding</keyword>
<keyword evidence="2" id="KW-0694">RNA-binding</keyword>
<dbReference type="Proteomes" id="UP001142078">
    <property type="component" value="Unassembled WGS sequence"/>
</dbReference>
<dbReference type="OrthoDB" id="9769796at2"/>
<dbReference type="GO" id="GO:0005737">
    <property type="term" value="C:cytoplasm"/>
    <property type="evidence" value="ECO:0007669"/>
    <property type="project" value="UniProtKB-SubCell"/>
</dbReference>
<accession>A0A9X2MEN3</accession>
<gene>
    <name evidence="2" type="primary">tmcAL</name>
    <name evidence="3" type="ORF">NSA23_00535</name>
</gene>
<evidence type="ECO:0000256" key="1">
    <source>
        <dbReference type="ARBA" id="ARBA00022694"/>
    </source>
</evidence>
<comment type="function">
    <text evidence="2">Catalyzes the formation of N(4)-acetylcytidine (ac(4)C) at the wobble position of elongator tRNA(Met), using acetate and ATP as substrates. First activates an acetate ion to form acetyladenylate (Ac-AMP) and then transfers the acetyl group to tRNA to form ac(4)C34.</text>
</comment>
<reference evidence="3" key="1">
    <citation type="submission" date="2022-07" db="EMBL/GenBank/DDBJ databases">
        <title>Enhanced cultured diversity of the mouse gut microbiota enables custom-made synthetic communities.</title>
        <authorList>
            <person name="Afrizal A."/>
        </authorList>
    </citation>
    <scope>NUCLEOTIDE SEQUENCE</scope>
    <source>
        <strain evidence="3">DSM 29482</strain>
    </source>
</reference>
<name>A0A9X2MEN3_9FIRM</name>
<dbReference type="AlphaFoldDB" id="A0A9X2MEN3"/>
<dbReference type="RefSeq" id="WP_042682041.1">
    <property type="nucleotide sequence ID" value="NZ_CABKTM010000043.1"/>
</dbReference>
<proteinExistence type="inferred from homology"/>
<dbReference type="Pfam" id="PF05636">
    <property type="entry name" value="HIGH_NTase1"/>
    <property type="match status" value="1"/>
</dbReference>
<comment type="caution">
    <text evidence="3">The sequence shown here is derived from an EMBL/GenBank/DDBJ whole genome shotgun (WGS) entry which is preliminary data.</text>
</comment>
<keyword evidence="1 2" id="KW-0819">tRNA processing</keyword>
<feature type="binding site" evidence="2">
    <location>
        <begin position="7"/>
        <end position="20"/>
    </location>
    <ligand>
        <name>ATP</name>
        <dbReference type="ChEBI" id="CHEBI:30616"/>
    </ligand>
</feature>
<dbReference type="GO" id="GO:0000049">
    <property type="term" value="F:tRNA binding"/>
    <property type="evidence" value="ECO:0007669"/>
    <property type="project" value="UniProtKB-KW"/>
</dbReference>
<dbReference type="NCBIfam" id="NF010191">
    <property type="entry name" value="PRK13670.1"/>
    <property type="match status" value="1"/>
</dbReference>
<dbReference type="EMBL" id="JANJZL010000001">
    <property type="protein sequence ID" value="MCR2042590.1"/>
    <property type="molecule type" value="Genomic_DNA"/>
</dbReference>
<dbReference type="GO" id="GO:0016879">
    <property type="term" value="F:ligase activity, forming carbon-nitrogen bonds"/>
    <property type="evidence" value="ECO:0007669"/>
    <property type="project" value="UniProtKB-UniRule"/>
</dbReference>
<keyword evidence="4" id="KW-1185">Reference proteome</keyword>
<protein>
    <recommendedName>
        <fullName evidence="2">tRNA(Met) cytidine acetate ligase</fullName>
        <ecNumber evidence="2">6.3.4.-</ecNumber>
    </recommendedName>
</protein>
<dbReference type="GO" id="GO:0005524">
    <property type="term" value="F:ATP binding"/>
    <property type="evidence" value="ECO:0007669"/>
    <property type="project" value="UniProtKB-KW"/>
</dbReference>
<keyword evidence="2" id="KW-0547">Nucleotide-binding</keyword>
<evidence type="ECO:0000256" key="2">
    <source>
        <dbReference type="HAMAP-Rule" id="MF_01539"/>
    </source>
</evidence>
<dbReference type="GO" id="GO:0006400">
    <property type="term" value="P:tRNA modification"/>
    <property type="evidence" value="ECO:0007669"/>
    <property type="project" value="UniProtKB-UniRule"/>
</dbReference>
<dbReference type="InterPro" id="IPR008513">
    <property type="entry name" value="tRNA(Met)_cyd_acetate_ligase"/>
</dbReference>
<sequence>MKVLGIISEYNPFHYGHLYHLEESKKITNAEYSIAVISGSFVQRGEPSFVDKWTKTKMAIDNGIDLVLELPVIFSVQSAEFFAYGGVKLLDSLKIVDYISFGSELGQLEQLKIIANIFAKEPYYFKSMLKKYLDKGNSYSVSRSLALEDFLKETKYKENNYIDILKSPNNILAIEYLKSLYKLNSSIKPITIKRIGSNYNEKFFNDKYSSATSIRNKAFKGELDKIRDYLPKPTYYHLNNYLKEYKSFNSIENYSQILMYLLRTIDERKFSKIMDIEDGLENRFIKNSFKYNNIIQVINNTVTKRYPKTRIQRILIQLLIGINGDIFIQAKNTYPQYIRVLGMNNKGMKLLNKIAKKTNIPIINKFADYKKLNNPKINNIINYDKIGTDLYFLGLNNEINRLANLDYYKSPYIKNSKTKN</sequence>
<dbReference type="PANTHER" id="PTHR37825">
    <property type="entry name" value="TRNA(MET) CYTIDINE ACETATE LIGASE"/>
    <property type="match status" value="1"/>
</dbReference>
<dbReference type="EC" id="6.3.4.-" evidence="2"/>
<dbReference type="SUPFAM" id="SSF52374">
    <property type="entry name" value="Nucleotidylyl transferase"/>
    <property type="match status" value="1"/>
</dbReference>
<dbReference type="PANTHER" id="PTHR37825:SF1">
    <property type="entry name" value="TRNA(MET) CYTIDINE ACETATE LIGASE"/>
    <property type="match status" value="1"/>
</dbReference>
<comment type="similarity">
    <text evidence="2">Belongs to the TmcAL family.</text>
</comment>
<feature type="binding site" evidence="2">
    <location>
        <position position="169"/>
    </location>
    <ligand>
        <name>ATP</name>
        <dbReference type="ChEBI" id="CHEBI:30616"/>
    </ligand>
</feature>
<keyword evidence="2" id="KW-0436">Ligase</keyword>
<keyword evidence="2" id="KW-0963">Cytoplasm</keyword>
<feature type="binding site" evidence="2">
    <location>
        <begin position="194"/>
        <end position="195"/>
    </location>
    <ligand>
        <name>ATP</name>
        <dbReference type="ChEBI" id="CHEBI:30616"/>
    </ligand>
</feature>
<organism evidence="3 4">
    <name type="scientific">Anaerosalibacter massiliensis</name>
    <dbReference type="NCBI Taxonomy" id="1347392"/>
    <lineage>
        <taxon>Bacteria</taxon>
        <taxon>Bacillati</taxon>
        <taxon>Bacillota</taxon>
        <taxon>Tissierellia</taxon>
        <taxon>Tissierellales</taxon>
        <taxon>Sporanaerobacteraceae</taxon>
        <taxon>Anaerosalibacter</taxon>
    </lineage>
</organism>
<dbReference type="HAMAP" id="MF_01539">
    <property type="entry name" value="TmcAL"/>
    <property type="match status" value="1"/>
</dbReference>
<dbReference type="Gene3D" id="3.40.50.620">
    <property type="entry name" value="HUPs"/>
    <property type="match status" value="1"/>
</dbReference>